<dbReference type="SUPFAM" id="SSF81296">
    <property type="entry name" value="E set domains"/>
    <property type="match status" value="1"/>
</dbReference>
<feature type="compositionally biased region" description="Acidic residues" evidence="1">
    <location>
        <begin position="718"/>
        <end position="733"/>
    </location>
</feature>
<feature type="chain" id="PRO_5044863426" evidence="2">
    <location>
        <begin position="22"/>
        <end position="745"/>
    </location>
</feature>
<organism evidence="3 4">
    <name type="scientific">Culex pipiens pipiens</name>
    <name type="common">Northern house mosquito</name>
    <dbReference type="NCBI Taxonomy" id="38569"/>
    <lineage>
        <taxon>Eukaryota</taxon>
        <taxon>Metazoa</taxon>
        <taxon>Ecdysozoa</taxon>
        <taxon>Arthropoda</taxon>
        <taxon>Hexapoda</taxon>
        <taxon>Insecta</taxon>
        <taxon>Pterygota</taxon>
        <taxon>Neoptera</taxon>
        <taxon>Endopterygota</taxon>
        <taxon>Diptera</taxon>
        <taxon>Nematocera</taxon>
        <taxon>Culicoidea</taxon>
        <taxon>Culicidae</taxon>
        <taxon>Culicinae</taxon>
        <taxon>Culicini</taxon>
        <taxon>Culex</taxon>
        <taxon>Culex</taxon>
    </lineage>
</organism>
<feature type="compositionally biased region" description="Basic and acidic residues" evidence="1">
    <location>
        <begin position="625"/>
        <end position="641"/>
    </location>
</feature>
<gene>
    <name evidence="3" type="ORF">pipiens_004903</name>
</gene>
<feature type="signal peptide" evidence="2">
    <location>
        <begin position="1"/>
        <end position="21"/>
    </location>
</feature>
<evidence type="ECO:0000256" key="2">
    <source>
        <dbReference type="SAM" id="SignalP"/>
    </source>
</evidence>
<dbReference type="InterPro" id="IPR014756">
    <property type="entry name" value="Ig_E-set"/>
</dbReference>
<feature type="region of interest" description="Disordered" evidence="1">
    <location>
        <begin position="625"/>
        <end position="649"/>
    </location>
</feature>
<sequence length="745" mass="83612">MLCHYQLLVCYLSCLVADCWSSTSEYLIIRHGRSRVRHSSEKDHIRWGLQVFDNFTLLDYDTVDDSNETMSGSGAGGNHKSPSPRTNGRPGGGGQFLDNGNNSDTLTIQFSESEELGRMIDISDFDSISTSRRQSKNNRTLNFPFGVDSAQSSTRFAPVATPMPPVLPPTKPAVQLSKKLIKKEIMENIRKTVDKGLQYLKSHKNLDEVKIELKPFRERPMHVPGGGRSIDAETTTHEKVIPSHDLFFDERRKNEPKHVVVAGFDGNRKEHIQVSSPFSPTSTETPTGPDLDDEGGFQSVAYLEEKYWKSVKINDDPSFPAKQFPASTQDDKDYPNDFPPAQHASSESVPLDTLNEASPEQQIDKKIVLSMEAIKSETGSENNAQQQKFNYDQQKQTLHPLLTLQNDGPVDEVGVPDGDEVINILNDTPAMNFDPNGAPATMIFSSDPDSSDPDSPPVWVADAGNPVDDSSSYGTGGSAAVVVETGDIFHMDDLDLNEMDETSRNNRRNLMRGRDVVTQFLWIVESQHLLGSNCTAGTALNLGEGVVDQYAQDRFRVEAEIAVNRANMLTRMSLSCEINFPYNWAEEFYYGERLHLSVALKCHKQLTVKGVALNVSYRSERESQSNDYSRYIDDQEEESHTRNNCQEKSSIKHHSAIDLLGARESFIDMLPGTYIFDLECFLPEITKPDNRRNYSEESENEDSLESWLDCVLEKPDRVEDDEDEEDGFPDEEETSKGDNVEQEED</sequence>
<dbReference type="EMBL" id="JBEHCU010013325">
    <property type="protein sequence ID" value="KAL1374477.1"/>
    <property type="molecule type" value="Genomic_DNA"/>
</dbReference>
<feature type="region of interest" description="Disordered" evidence="1">
    <location>
        <begin position="314"/>
        <end position="362"/>
    </location>
</feature>
<protein>
    <submittedName>
        <fullName evidence="3">Uncharacterized protein</fullName>
    </submittedName>
</protein>
<reference evidence="3 4" key="1">
    <citation type="submission" date="2024-05" db="EMBL/GenBank/DDBJ databases">
        <title>Culex pipiens pipiens assembly and annotation.</title>
        <authorList>
            <person name="Alout H."/>
            <person name="Durand T."/>
        </authorList>
    </citation>
    <scope>NUCLEOTIDE SEQUENCE [LARGE SCALE GENOMIC DNA]</scope>
    <source>
        <strain evidence="3">HA-2024</strain>
        <tissue evidence="3">Whole body</tissue>
    </source>
</reference>
<feature type="region of interest" description="Disordered" evidence="1">
    <location>
        <begin position="68"/>
        <end position="104"/>
    </location>
</feature>
<evidence type="ECO:0000313" key="4">
    <source>
        <dbReference type="Proteomes" id="UP001562425"/>
    </source>
</evidence>
<evidence type="ECO:0000256" key="1">
    <source>
        <dbReference type="SAM" id="MobiDB-lite"/>
    </source>
</evidence>
<keyword evidence="2" id="KW-0732">Signal</keyword>
<proteinExistence type="predicted"/>
<keyword evidence="4" id="KW-1185">Reference proteome</keyword>
<dbReference type="Proteomes" id="UP001562425">
    <property type="component" value="Unassembled WGS sequence"/>
</dbReference>
<dbReference type="AlphaFoldDB" id="A0ABD1CE72"/>
<name>A0ABD1CE72_CULPP</name>
<evidence type="ECO:0000313" key="3">
    <source>
        <dbReference type="EMBL" id="KAL1374477.1"/>
    </source>
</evidence>
<accession>A0ABD1CE72</accession>
<feature type="region of interest" description="Disordered" evidence="1">
    <location>
        <begin position="688"/>
        <end position="745"/>
    </location>
</feature>
<feature type="compositionally biased region" description="Low complexity" evidence="1">
    <location>
        <begin position="275"/>
        <end position="289"/>
    </location>
</feature>
<feature type="region of interest" description="Disordered" evidence="1">
    <location>
        <begin position="270"/>
        <end position="295"/>
    </location>
</feature>
<comment type="caution">
    <text evidence="3">The sequence shown here is derived from an EMBL/GenBank/DDBJ whole genome shotgun (WGS) entry which is preliminary data.</text>
</comment>